<evidence type="ECO:0000313" key="3">
    <source>
        <dbReference type="EnsemblFungi" id="EJT71374"/>
    </source>
</evidence>
<reference evidence="4" key="1">
    <citation type="submission" date="2010-07" db="EMBL/GenBank/DDBJ databases">
        <title>The genome sequence of Gaeumannomyces graminis var. tritici strain R3-111a-1.</title>
        <authorList>
            <consortium name="The Broad Institute Genome Sequencing Platform"/>
            <person name="Ma L.-J."/>
            <person name="Dead R."/>
            <person name="Young S."/>
            <person name="Zeng Q."/>
            <person name="Koehrsen M."/>
            <person name="Alvarado L."/>
            <person name="Berlin A."/>
            <person name="Chapman S.B."/>
            <person name="Chen Z."/>
            <person name="Freedman E."/>
            <person name="Gellesch M."/>
            <person name="Goldberg J."/>
            <person name="Griggs A."/>
            <person name="Gujja S."/>
            <person name="Heilman E.R."/>
            <person name="Heiman D."/>
            <person name="Hepburn T."/>
            <person name="Howarth C."/>
            <person name="Jen D."/>
            <person name="Larson L."/>
            <person name="Mehta T."/>
            <person name="Neiman D."/>
            <person name="Pearson M."/>
            <person name="Roberts A."/>
            <person name="Saif S."/>
            <person name="Shea T."/>
            <person name="Shenoy N."/>
            <person name="Sisk P."/>
            <person name="Stolte C."/>
            <person name="Sykes S."/>
            <person name="Walk T."/>
            <person name="White J."/>
            <person name="Yandava C."/>
            <person name="Haas B."/>
            <person name="Nusbaum C."/>
            <person name="Birren B."/>
        </authorList>
    </citation>
    <scope>NUCLEOTIDE SEQUENCE [LARGE SCALE GENOMIC DNA]</scope>
    <source>
        <strain evidence="4">R3-111a-1</strain>
    </source>
</reference>
<protein>
    <submittedName>
        <fullName evidence="2 3">Uncharacterized protein</fullName>
    </submittedName>
</protein>
<evidence type="ECO:0000313" key="2">
    <source>
        <dbReference type="EMBL" id="EJT71374.1"/>
    </source>
</evidence>
<reference evidence="2" key="2">
    <citation type="submission" date="2010-07" db="EMBL/GenBank/DDBJ databases">
        <authorList>
            <consortium name="The Broad Institute Genome Sequencing Platform"/>
            <consortium name="Broad Institute Genome Sequencing Center for Infectious Disease"/>
            <person name="Ma L.-J."/>
            <person name="Dead R."/>
            <person name="Young S."/>
            <person name="Zeng Q."/>
            <person name="Koehrsen M."/>
            <person name="Alvarado L."/>
            <person name="Berlin A."/>
            <person name="Chapman S.B."/>
            <person name="Chen Z."/>
            <person name="Freedman E."/>
            <person name="Gellesch M."/>
            <person name="Goldberg J."/>
            <person name="Griggs A."/>
            <person name="Gujja S."/>
            <person name="Heilman E.R."/>
            <person name="Heiman D."/>
            <person name="Hepburn T."/>
            <person name="Howarth C."/>
            <person name="Jen D."/>
            <person name="Larson L."/>
            <person name="Mehta T."/>
            <person name="Neiman D."/>
            <person name="Pearson M."/>
            <person name="Roberts A."/>
            <person name="Saif S."/>
            <person name="Shea T."/>
            <person name="Shenoy N."/>
            <person name="Sisk P."/>
            <person name="Stolte C."/>
            <person name="Sykes S."/>
            <person name="Walk T."/>
            <person name="White J."/>
            <person name="Yandava C."/>
            <person name="Haas B."/>
            <person name="Nusbaum C."/>
            <person name="Birren B."/>
        </authorList>
    </citation>
    <scope>NUCLEOTIDE SEQUENCE</scope>
    <source>
        <strain evidence="2">R3-111a-1</strain>
    </source>
</reference>
<feature type="compositionally biased region" description="Basic and acidic residues" evidence="1">
    <location>
        <begin position="11"/>
        <end position="27"/>
    </location>
</feature>
<evidence type="ECO:0000256" key="1">
    <source>
        <dbReference type="SAM" id="MobiDB-lite"/>
    </source>
</evidence>
<dbReference type="EnsemblFungi" id="EJT71374">
    <property type="protein sequence ID" value="EJT71374"/>
    <property type="gene ID" value="GGTG_10633"/>
</dbReference>
<organism evidence="2">
    <name type="scientific">Gaeumannomyces tritici (strain R3-111a-1)</name>
    <name type="common">Wheat and barley take-all root rot fungus</name>
    <name type="synonym">Gaeumannomyces graminis var. tritici</name>
    <dbReference type="NCBI Taxonomy" id="644352"/>
    <lineage>
        <taxon>Eukaryota</taxon>
        <taxon>Fungi</taxon>
        <taxon>Dikarya</taxon>
        <taxon>Ascomycota</taxon>
        <taxon>Pezizomycotina</taxon>
        <taxon>Sordariomycetes</taxon>
        <taxon>Sordariomycetidae</taxon>
        <taxon>Magnaporthales</taxon>
        <taxon>Magnaporthaceae</taxon>
        <taxon>Gaeumannomyces</taxon>
    </lineage>
</organism>
<feature type="region of interest" description="Disordered" evidence="1">
    <location>
        <begin position="56"/>
        <end position="137"/>
    </location>
</feature>
<dbReference type="VEuPathDB" id="FungiDB:GGTG_10633"/>
<sequence>MGCGRHLGPRWTRDPRAEHKWPVPSRHEAERFLLRRRGRDRVATSVQLLITRARQTERAKPHVFCPDTTAQADPRVEPQHERSADVPSGRLGMQPGSQGDRRKATAPARPMYPRSQEQSPRRLQASPAKRPTSCSSRCSRCASWSYQRDENPVPHRDANVDKAIESYAKQMLVRGNRVVMDCEEATACPEMGMMSRDFGSVHWQQLKSRPPRPYPSEPQCRLPVRDGGFAVGVAHKQAN</sequence>
<feature type="region of interest" description="Disordered" evidence="1">
    <location>
        <begin position="1"/>
        <end position="27"/>
    </location>
</feature>
<dbReference type="RefSeq" id="XP_009226771.1">
    <property type="nucleotide sequence ID" value="XM_009228507.1"/>
</dbReference>
<name>J3PAV8_GAET3</name>
<proteinExistence type="predicted"/>
<dbReference type="EMBL" id="GL385400">
    <property type="protein sequence ID" value="EJT71374.1"/>
    <property type="molecule type" value="Genomic_DNA"/>
</dbReference>
<dbReference type="HOGENOM" id="CLU_1161207_0_0_1"/>
<dbReference type="GeneID" id="20351091"/>
<evidence type="ECO:0000313" key="4">
    <source>
        <dbReference type="Proteomes" id="UP000006039"/>
    </source>
</evidence>
<reference evidence="2" key="3">
    <citation type="submission" date="2010-09" db="EMBL/GenBank/DDBJ databases">
        <title>Annotation of Gaeumannomyces graminis var. tritici R3-111a-1.</title>
        <authorList>
            <consortium name="The Broad Institute Genome Sequencing Platform"/>
            <person name="Ma L.-J."/>
            <person name="Dead R."/>
            <person name="Young S.K."/>
            <person name="Zeng Q."/>
            <person name="Gargeya S."/>
            <person name="Fitzgerald M."/>
            <person name="Haas B."/>
            <person name="Abouelleil A."/>
            <person name="Alvarado L."/>
            <person name="Arachchi H.M."/>
            <person name="Berlin A."/>
            <person name="Brown A."/>
            <person name="Chapman S.B."/>
            <person name="Chen Z."/>
            <person name="Dunbar C."/>
            <person name="Freedman E."/>
            <person name="Gearin G."/>
            <person name="Gellesch M."/>
            <person name="Goldberg J."/>
            <person name="Griggs A."/>
            <person name="Gujja S."/>
            <person name="Heiman D."/>
            <person name="Howarth C."/>
            <person name="Larson L."/>
            <person name="Lui A."/>
            <person name="MacDonald P.J.P."/>
            <person name="Mehta T."/>
            <person name="Montmayeur A."/>
            <person name="Murphy C."/>
            <person name="Neiman D."/>
            <person name="Pearson M."/>
            <person name="Priest M."/>
            <person name="Roberts A."/>
            <person name="Saif S."/>
            <person name="Shea T."/>
            <person name="Shenoy N."/>
            <person name="Sisk P."/>
            <person name="Stolte C."/>
            <person name="Sykes S."/>
            <person name="Yandava C."/>
            <person name="Wortman J."/>
            <person name="Nusbaum C."/>
            <person name="Birren B."/>
        </authorList>
    </citation>
    <scope>NUCLEOTIDE SEQUENCE</scope>
    <source>
        <strain evidence="2">R3-111a-1</strain>
    </source>
</reference>
<dbReference type="Proteomes" id="UP000006039">
    <property type="component" value="Unassembled WGS sequence"/>
</dbReference>
<keyword evidence="4" id="KW-1185">Reference proteome</keyword>
<reference evidence="3" key="4">
    <citation type="journal article" date="2015" name="G3 (Bethesda)">
        <title>Genome sequences of three phytopathogenic species of the Magnaporthaceae family of fungi.</title>
        <authorList>
            <person name="Okagaki L.H."/>
            <person name="Nunes C.C."/>
            <person name="Sailsbery J."/>
            <person name="Clay B."/>
            <person name="Brown D."/>
            <person name="John T."/>
            <person name="Oh Y."/>
            <person name="Young N."/>
            <person name="Fitzgerald M."/>
            <person name="Haas B.J."/>
            <person name="Zeng Q."/>
            <person name="Young S."/>
            <person name="Adiconis X."/>
            <person name="Fan L."/>
            <person name="Levin J.Z."/>
            <person name="Mitchell T.K."/>
            <person name="Okubara P.A."/>
            <person name="Farman M.L."/>
            <person name="Kohn L.M."/>
            <person name="Birren B."/>
            <person name="Ma L.-J."/>
            <person name="Dean R.A."/>
        </authorList>
    </citation>
    <scope>NUCLEOTIDE SEQUENCE</scope>
    <source>
        <strain evidence="3">R3-111a-1</strain>
    </source>
</reference>
<feature type="compositionally biased region" description="Basic and acidic residues" evidence="1">
    <location>
        <begin position="74"/>
        <end position="84"/>
    </location>
</feature>
<reference evidence="3" key="5">
    <citation type="submission" date="2018-04" db="UniProtKB">
        <authorList>
            <consortium name="EnsemblFungi"/>
        </authorList>
    </citation>
    <scope>IDENTIFICATION</scope>
    <source>
        <strain evidence="3">R3-111a-1</strain>
    </source>
</reference>
<accession>J3PAV8</accession>
<dbReference type="AlphaFoldDB" id="J3PAV8"/>
<gene>
    <name evidence="3" type="primary">20351091</name>
    <name evidence="2" type="ORF">GGTG_10633</name>
</gene>